<dbReference type="EMBL" id="PDUG01000006">
    <property type="protein sequence ID" value="PIC17088.1"/>
    <property type="molecule type" value="Genomic_DNA"/>
</dbReference>
<evidence type="ECO:0000256" key="1">
    <source>
        <dbReference type="SAM" id="MobiDB-lite"/>
    </source>
</evidence>
<protein>
    <submittedName>
        <fullName evidence="2">Uncharacterized protein</fullName>
    </submittedName>
</protein>
<reference evidence="3" key="1">
    <citation type="submission" date="2017-10" db="EMBL/GenBank/DDBJ databases">
        <title>Rapid genome shrinkage in a self-fertile nematode reveals novel sperm competition proteins.</title>
        <authorList>
            <person name="Yin D."/>
            <person name="Schwarz E.M."/>
            <person name="Thomas C.G."/>
            <person name="Felde R.L."/>
            <person name="Korf I.F."/>
            <person name="Cutter A.D."/>
            <person name="Schartner C.M."/>
            <person name="Ralston E.J."/>
            <person name="Meyer B.J."/>
            <person name="Haag E.S."/>
        </authorList>
    </citation>
    <scope>NUCLEOTIDE SEQUENCE [LARGE SCALE GENOMIC DNA]</scope>
    <source>
        <strain evidence="3">JU1422</strain>
    </source>
</reference>
<comment type="caution">
    <text evidence="2">The sequence shown here is derived from an EMBL/GenBank/DDBJ whole genome shotgun (WGS) entry which is preliminary data.</text>
</comment>
<name>A0A2G5SQ13_9PELO</name>
<evidence type="ECO:0000313" key="2">
    <source>
        <dbReference type="EMBL" id="PIC17088.1"/>
    </source>
</evidence>
<gene>
    <name evidence="2" type="primary">Cnig_chr_X.g23455</name>
    <name evidence="2" type="ORF">B9Z55_023455</name>
</gene>
<sequence>MGTNGGVIAAQSVEIETNENPEKVAEPVVRRKRVTRRPRDEVNQIIATTPLPLKNVHAFATYSTATSSTLLRVPSAMYTNLLGHFHHIHHPTPKYYHHTPFETPVHTPISTNPNTPLAFIPFGPATPIYPDSPDSYVEIEKTDEEVKKESRKRHRRIHSKNNCLTPPNSDDDVSLLLFFLNQVRQLQLPL</sequence>
<dbReference type="Proteomes" id="UP000230233">
    <property type="component" value="Chromosome X"/>
</dbReference>
<feature type="region of interest" description="Disordered" evidence="1">
    <location>
        <begin position="145"/>
        <end position="165"/>
    </location>
</feature>
<dbReference type="OrthoDB" id="10646789at2759"/>
<accession>A0A2G5SQ13</accession>
<proteinExistence type="predicted"/>
<keyword evidence="3" id="KW-1185">Reference proteome</keyword>
<organism evidence="2 3">
    <name type="scientific">Caenorhabditis nigoni</name>
    <dbReference type="NCBI Taxonomy" id="1611254"/>
    <lineage>
        <taxon>Eukaryota</taxon>
        <taxon>Metazoa</taxon>
        <taxon>Ecdysozoa</taxon>
        <taxon>Nematoda</taxon>
        <taxon>Chromadorea</taxon>
        <taxon>Rhabditida</taxon>
        <taxon>Rhabditina</taxon>
        <taxon>Rhabditomorpha</taxon>
        <taxon>Rhabditoidea</taxon>
        <taxon>Rhabditidae</taxon>
        <taxon>Peloderinae</taxon>
        <taxon>Caenorhabditis</taxon>
    </lineage>
</organism>
<dbReference type="AlphaFoldDB" id="A0A2G5SQ13"/>
<evidence type="ECO:0000313" key="3">
    <source>
        <dbReference type="Proteomes" id="UP000230233"/>
    </source>
</evidence>
<feature type="compositionally biased region" description="Basic residues" evidence="1">
    <location>
        <begin position="149"/>
        <end position="159"/>
    </location>
</feature>